<evidence type="ECO:0000256" key="1">
    <source>
        <dbReference type="ARBA" id="ARBA00023163"/>
    </source>
</evidence>
<dbReference type="SUPFAM" id="SSF88659">
    <property type="entry name" value="Sigma3 and sigma4 domains of RNA polymerase sigma factors"/>
    <property type="match status" value="1"/>
</dbReference>
<reference evidence="3 4" key="1">
    <citation type="journal article" date="2016" name="Nat. Commun.">
        <title>Thousands of microbial genomes shed light on interconnected biogeochemical processes in an aquifer system.</title>
        <authorList>
            <person name="Anantharaman K."/>
            <person name="Brown C.T."/>
            <person name="Hug L.A."/>
            <person name="Sharon I."/>
            <person name="Castelle C.J."/>
            <person name="Probst A.J."/>
            <person name="Thomas B.C."/>
            <person name="Singh A."/>
            <person name="Wilkins M.J."/>
            <person name="Karaoz U."/>
            <person name="Brodie E.L."/>
            <person name="Williams K.H."/>
            <person name="Hubbard S.S."/>
            <person name="Banfield J.F."/>
        </authorList>
    </citation>
    <scope>NUCLEOTIDE SEQUENCE [LARGE SCALE GENOMIC DNA]</scope>
</reference>
<dbReference type="GO" id="GO:0003700">
    <property type="term" value="F:DNA-binding transcription factor activity"/>
    <property type="evidence" value="ECO:0007669"/>
    <property type="project" value="InterPro"/>
</dbReference>
<dbReference type="Pfam" id="PF05066">
    <property type="entry name" value="HARE-HTH"/>
    <property type="match status" value="1"/>
</dbReference>
<keyword evidence="1" id="KW-0804">Transcription</keyword>
<dbReference type="Gene3D" id="1.10.10.10">
    <property type="entry name" value="Winged helix-like DNA-binding domain superfamily/Winged helix DNA-binding domain"/>
    <property type="match status" value="1"/>
</dbReference>
<dbReference type="PROSITE" id="PS51913">
    <property type="entry name" value="HTH_HARE"/>
    <property type="match status" value="1"/>
</dbReference>
<gene>
    <name evidence="3" type="ORF">A2633_00620</name>
</gene>
<sequence length="347" mass="39695">MNPISLPVHPKDATAKILKSISNKRAEDVLNRRFGIRGKKHTLEAIGKQYGITRERVRQIEEAAMKSLAENDSVKAELVSITPQLKEHLQNHGGVSEEGRYFSSVADEKYHPHLNFLLLLARPVSRKEEDEKHHNRWYVADETLAKAETVVHRVMNELDDKKKVVSESDLWNMFERHTREVFGFSKDEKAVKSYMSIAKSIAKNPYGEYGLVHWPEINPVGVRDKAYVVLTKIGKPLHFTDVAKQINKVGWSRKRSAHPQTVHNELIKDSRFVLVGRGMYALKEWGYEPGTVKDVLLSVMKSAGKPLSKEEIIKRVGEKRIVKANTVLLNLQDKKKFRRIDTGYSLV</sequence>
<dbReference type="InterPro" id="IPR038087">
    <property type="entry name" value="RNAP_delta_N_dom_sf"/>
</dbReference>
<comment type="caution">
    <text evidence="3">The sequence shown here is derived from an EMBL/GenBank/DDBJ whole genome shotgun (WGS) entry which is preliminary data.</text>
</comment>
<dbReference type="PANTHER" id="PTHR30603">
    <property type="entry name" value="RNA POLYMERASE SIGMA FACTOR RPO"/>
    <property type="match status" value="1"/>
</dbReference>
<dbReference type="InterPro" id="IPR050239">
    <property type="entry name" value="Sigma-70_RNA_pol_init_factors"/>
</dbReference>
<dbReference type="InterPro" id="IPR013324">
    <property type="entry name" value="RNA_pol_sigma_r3/r4-like"/>
</dbReference>
<evidence type="ECO:0000313" key="4">
    <source>
        <dbReference type="Proteomes" id="UP000177152"/>
    </source>
</evidence>
<dbReference type="InterPro" id="IPR036388">
    <property type="entry name" value="WH-like_DNA-bd_sf"/>
</dbReference>
<dbReference type="InterPro" id="IPR000943">
    <property type="entry name" value="RNA_pol_sigma70"/>
</dbReference>
<dbReference type="GO" id="GO:0006352">
    <property type="term" value="P:DNA-templated transcription initiation"/>
    <property type="evidence" value="ECO:0007669"/>
    <property type="project" value="InterPro"/>
</dbReference>
<dbReference type="PRINTS" id="PR00046">
    <property type="entry name" value="SIGMA70FCT"/>
</dbReference>
<dbReference type="Pfam" id="PF04545">
    <property type="entry name" value="Sigma70_r4"/>
    <property type="match status" value="1"/>
</dbReference>
<dbReference type="AlphaFoldDB" id="A0A1G2K8M5"/>
<protein>
    <recommendedName>
        <fullName evidence="2">HTH HARE-type domain-containing protein</fullName>
    </recommendedName>
</protein>
<dbReference type="Proteomes" id="UP000177152">
    <property type="component" value="Unassembled WGS sequence"/>
</dbReference>
<dbReference type="InterPro" id="IPR007630">
    <property type="entry name" value="RNA_pol_sigma70_r4"/>
</dbReference>
<name>A0A1G2K8M5_9BACT</name>
<evidence type="ECO:0000313" key="3">
    <source>
        <dbReference type="EMBL" id="OGZ95782.1"/>
    </source>
</evidence>
<dbReference type="InterPro" id="IPR007759">
    <property type="entry name" value="Asxl_HARE-HTH"/>
</dbReference>
<dbReference type="PANTHER" id="PTHR30603:SF60">
    <property type="entry name" value="RNA POLYMERASE SIGMA FACTOR RPOD"/>
    <property type="match status" value="1"/>
</dbReference>
<proteinExistence type="predicted"/>
<evidence type="ECO:0000259" key="2">
    <source>
        <dbReference type="PROSITE" id="PS51913"/>
    </source>
</evidence>
<dbReference type="Gene3D" id="1.10.10.1250">
    <property type="entry name" value="RNA polymerase, subunit delta, N-terminal domain"/>
    <property type="match status" value="1"/>
</dbReference>
<feature type="domain" description="HTH HARE-type" evidence="2">
    <location>
        <begin position="220"/>
        <end position="285"/>
    </location>
</feature>
<dbReference type="EMBL" id="MHQC01000005">
    <property type="protein sequence ID" value="OGZ95782.1"/>
    <property type="molecule type" value="Genomic_DNA"/>
</dbReference>
<organism evidence="3 4">
    <name type="scientific">Candidatus Sungbacteria bacterium RIFCSPHIGHO2_01_FULL_47_32</name>
    <dbReference type="NCBI Taxonomy" id="1802264"/>
    <lineage>
        <taxon>Bacteria</taxon>
        <taxon>Candidatus Sungiibacteriota</taxon>
    </lineage>
</organism>
<accession>A0A1G2K8M5</accession>